<dbReference type="EMBL" id="ML210182">
    <property type="protein sequence ID" value="TFK25808.1"/>
    <property type="molecule type" value="Genomic_DNA"/>
</dbReference>
<evidence type="ECO:0000313" key="8">
    <source>
        <dbReference type="Proteomes" id="UP000307440"/>
    </source>
</evidence>
<evidence type="ECO:0000256" key="4">
    <source>
        <dbReference type="PROSITE-ProRule" id="PRU00134"/>
    </source>
</evidence>
<dbReference type="Pfam" id="PF01753">
    <property type="entry name" value="zf-MYND"/>
    <property type="match status" value="1"/>
</dbReference>
<name>A0A5C3LBW7_COPMA</name>
<dbReference type="OrthoDB" id="432970at2759"/>
<dbReference type="AlphaFoldDB" id="A0A5C3LBW7"/>
<evidence type="ECO:0000256" key="3">
    <source>
        <dbReference type="ARBA" id="ARBA00022833"/>
    </source>
</evidence>
<feature type="domain" description="MYND-type" evidence="6">
    <location>
        <begin position="30"/>
        <end position="76"/>
    </location>
</feature>
<organism evidence="7 8">
    <name type="scientific">Coprinopsis marcescibilis</name>
    <name type="common">Agaric fungus</name>
    <name type="synonym">Psathyrella marcescibilis</name>
    <dbReference type="NCBI Taxonomy" id="230819"/>
    <lineage>
        <taxon>Eukaryota</taxon>
        <taxon>Fungi</taxon>
        <taxon>Dikarya</taxon>
        <taxon>Basidiomycota</taxon>
        <taxon>Agaricomycotina</taxon>
        <taxon>Agaricomycetes</taxon>
        <taxon>Agaricomycetidae</taxon>
        <taxon>Agaricales</taxon>
        <taxon>Agaricineae</taxon>
        <taxon>Psathyrellaceae</taxon>
        <taxon>Coprinopsis</taxon>
    </lineage>
</organism>
<keyword evidence="8" id="KW-1185">Reference proteome</keyword>
<dbReference type="PROSITE" id="PS50865">
    <property type="entry name" value="ZF_MYND_2"/>
    <property type="match status" value="1"/>
</dbReference>
<gene>
    <name evidence="7" type="ORF">FA15DRAFT_755557</name>
</gene>
<evidence type="ECO:0000256" key="1">
    <source>
        <dbReference type="ARBA" id="ARBA00022723"/>
    </source>
</evidence>
<keyword evidence="2 4" id="KW-0863">Zinc-finger</keyword>
<dbReference type="PROSITE" id="PS01360">
    <property type="entry name" value="ZF_MYND_1"/>
    <property type="match status" value="1"/>
</dbReference>
<reference evidence="7 8" key="1">
    <citation type="journal article" date="2019" name="Nat. Ecol. Evol.">
        <title>Megaphylogeny resolves global patterns of mushroom evolution.</title>
        <authorList>
            <person name="Varga T."/>
            <person name="Krizsan K."/>
            <person name="Foldi C."/>
            <person name="Dima B."/>
            <person name="Sanchez-Garcia M."/>
            <person name="Sanchez-Ramirez S."/>
            <person name="Szollosi G.J."/>
            <person name="Szarkandi J.G."/>
            <person name="Papp V."/>
            <person name="Albert L."/>
            <person name="Andreopoulos W."/>
            <person name="Angelini C."/>
            <person name="Antonin V."/>
            <person name="Barry K.W."/>
            <person name="Bougher N.L."/>
            <person name="Buchanan P."/>
            <person name="Buyck B."/>
            <person name="Bense V."/>
            <person name="Catcheside P."/>
            <person name="Chovatia M."/>
            <person name="Cooper J."/>
            <person name="Damon W."/>
            <person name="Desjardin D."/>
            <person name="Finy P."/>
            <person name="Geml J."/>
            <person name="Haridas S."/>
            <person name="Hughes K."/>
            <person name="Justo A."/>
            <person name="Karasinski D."/>
            <person name="Kautmanova I."/>
            <person name="Kiss B."/>
            <person name="Kocsube S."/>
            <person name="Kotiranta H."/>
            <person name="LaButti K.M."/>
            <person name="Lechner B.E."/>
            <person name="Liimatainen K."/>
            <person name="Lipzen A."/>
            <person name="Lukacs Z."/>
            <person name="Mihaltcheva S."/>
            <person name="Morgado L.N."/>
            <person name="Niskanen T."/>
            <person name="Noordeloos M.E."/>
            <person name="Ohm R.A."/>
            <person name="Ortiz-Santana B."/>
            <person name="Ovrebo C."/>
            <person name="Racz N."/>
            <person name="Riley R."/>
            <person name="Savchenko A."/>
            <person name="Shiryaev A."/>
            <person name="Soop K."/>
            <person name="Spirin V."/>
            <person name="Szebenyi C."/>
            <person name="Tomsovsky M."/>
            <person name="Tulloss R.E."/>
            <person name="Uehling J."/>
            <person name="Grigoriev I.V."/>
            <person name="Vagvolgyi C."/>
            <person name="Papp T."/>
            <person name="Martin F.M."/>
            <person name="Miettinen O."/>
            <person name="Hibbett D.S."/>
            <person name="Nagy L.G."/>
        </authorList>
    </citation>
    <scope>NUCLEOTIDE SEQUENCE [LARGE SCALE GENOMIC DNA]</scope>
    <source>
        <strain evidence="7 8">CBS 121175</strain>
    </source>
</reference>
<proteinExistence type="predicted"/>
<dbReference type="Proteomes" id="UP000307440">
    <property type="component" value="Unassembled WGS sequence"/>
</dbReference>
<evidence type="ECO:0000256" key="5">
    <source>
        <dbReference type="SAM" id="MobiDB-lite"/>
    </source>
</evidence>
<dbReference type="SUPFAM" id="SSF144232">
    <property type="entry name" value="HIT/MYND zinc finger-like"/>
    <property type="match status" value="1"/>
</dbReference>
<protein>
    <recommendedName>
        <fullName evidence="6">MYND-type domain-containing protein</fullName>
    </recommendedName>
</protein>
<keyword evidence="3" id="KW-0862">Zinc</keyword>
<dbReference type="Gene3D" id="6.10.140.2220">
    <property type="match status" value="1"/>
</dbReference>
<evidence type="ECO:0000256" key="2">
    <source>
        <dbReference type="ARBA" id="ARBA00022771"/>
    </source>
</evidence>
<dbReference type="STRING" id="230819.A0A5C3LBW7"/>
<accession>A0A5C3LBW7</accession>
<feature type="region of interest" description="Disordered" evidence="5">
    <location>
        <begin position="1"/>
        <end position="23"/>
    </location>
</feature>
<keyword evidence="1" id="KW-0479">Metal-binding</keyword>
<dbReference type="InterPro" id="IPR002893">
    <property type="entry name" value="Znf_MYND"/>
</dbReference>
<sequence length="253" mass="29056">MNLASTQMPKHHHHRHHHDSDSPGAAWKQCQHCFLSEGEVWKGQGRRLLSCAGCLRAYYCCKSCQKQDWPQHKQLCQHNQRMREQMKGLFKPGLDCYQVVEIDKHLKTWLILHRTLLIQAAASALRISHNPDSIFTTCLMVILSPKFKPNEKNVDDRQAFSVETAEPILLKDVAASDPTGKQGELFADALRQSREMRKSGLTGICFVYVQVPQVQLGHILPTALPGGVHECGKHWRNWRKYLREYTDRGQILE</sequence>
<evidence type="ECO:0000259" key="6">
    <source>
        <dbReference type="PROSITE" id="PS50865"/>
    </source>
</evidence>
<dbReference type="GO" id="GO:0008270">
    <property type="term" value="F:zinc ion binding"/>
    <property type="evidence" value="ECO:0007669"/>
    <property type="project" value="UniProtKB-KW"/>
</dbReference>
<evidence type="ECO:0000313" key="7">
    <source>
        <dbReference type="EMBL" id="TFK25808.1"/>
    </source>
</evidence>